<evidence type="ECO:0000313" key="2">
    <source>
        <dbReference type="Proteomes" id="UP001364617"/>
    </source>
</evidence>
<proteinExistence type="predicted"/>
<keyword evidence="2" id="KW-1185">Reference proteome</keyword>
<name>A0AAN9DC07_9TELE</name>
<dbReference type="Proteomes" id="UP001364617">
    <property type="component" value="Unassembled WGS sequence"/>
</dbReference>
<reference evidence="1 2" key="1">
    <citation type="submission" date="2024-02" db="EMBL/GenBank/DDBJ databases">
        <title>Chromosome-level genome assembly of the Eurasian Minnow (Phoxinus phoxinus).</title>
        <authorList>
            <person name="Oriowo T.O."/>
            <person name="Martin S."/>
            <person name="Stange M."/>
            <person name="Chrysostomakis Y."/>
            <person name="Brown T."/>
            <person name="Winkler S."/>
            <person name="Kukowka S."/>
            <person name="Myers E.W."/>
            <person name="Bohne A."/>
        </authorList>
    </citation>
    <scope>NUCLEOTIDE SEQUENCE [LARGE SCALE GENOMIC DNA]</scope>
    <source>
        <strain evidence="1">ZFMK-TIS-60720</strain>
        <tissue evidence="1">Whole Organism</tissue>
    </source>
</reference>
<sequence>MASLESESFWRTKTWPWMM</sequence>
<gene>
    <name evidence="1" type="ORF">R3I93_006478</name>
</gene>
<evidence type="ECO:0000313" key="1">
    <source>
        <dbReference type="EMBL" id="KAK7166724.1"/>
    </source>
</evidence>
<dbReference type="EMBL" id="JAYKXH010000006">
    <property type="protein sequence ID" value="KAK7166724.1"/>
    <property type="molecule type" value="Genomic_DNA"/>
</dbReference>
<dbReference type="AlphaFoldDB" id="A0AAN9DC07"/>
<organism evidence="1 2">
    <name type="scientific">Phoxinus phoxinus</name>
    <name type="common">Eurasian minnow</name>
    <dbReference type="NCBI Taxonomy" id="58324"/>
    <lineage>
        <taxon>Eukaryota</taxon>
        <taxon>Metazoa</taxon>
        <taxon>Chordata</taxon>
        <taxon>Craniata</taxon>
        <taxon>Vertebrata</taxon>
        <taxon>Euteleostomi</taxon>
        <taxon>Actinopterygii</taxon>
        <taxon>Neopterygii</taxon>
        <taxon>Teleostei</taxon>
        <taxon>Ostariophysi</taxon>
        <taxon>Cypriniformes</taxon>
        <taxon>Leuciscidae</taxon>
        <taxon>Phoxininae</taxon>
        <taxon>Phoxinus</taxon>
    </lineage>
</organism>
<comment type="caution">
    <text evidence="1">The sequence shown here is derived from an EMBL/GenBank/DDBJ whole genome shotgun (WGS) entry which is preliminary data.</text>
</comment>
<accession>A0AAN9DC07</accession>
<protein>
    <submittedName>
        <fullName evidence="1">Uncharacterized protein</fullName>
    </submittedName>
</protein>